<dbReference type="EMBL" id="GGEC01090556">
    <property type="protein sequence ID" value="MBX71040.1"/>
    <property type="molecule type" value="Transcribed_RNA"/>
</dbReference>
<protein>
    <submittedName>
        <fullName evidence="1">Uncharacterized protein</fullName>
    </submittedName>
</protein>
<proteinExistence type="predicted"/>
<sequence length="29" mass="3351">MVKITPSKKNRKYHTSSGTPYLRIFARLG</sequence>
<evidence type="ECO:0000313" key="1">
    <source>
        <dbReference type="EMBL" id="MBX71040.1"/>
    </source>
</evidence>
<dbReference type="AlphaFoldDB" id="A0A2P2QVK1"/>
<name>A0A2P2QVK1_RHIMU</name>
<accession>A0A2P2QVK1</accession>
<organism evidence="1">
    <name type="scientific">Rhizophora mucronata</name>
    <name type="common">Asiatic mangrove</name>
    <dbReference type="NCBI Taxonomy" id="61149"/>
    <lineage>
        <taxon>Eukaryota</taxon>
        <taxon>Viridiplantae</taxon>
        <taxon>Streptophyta</taxon>
        <taxon>Embryophyta</taxon>
        <taxon>Tracheophyta</taxon>
        <taxon>Spermatophyta</taxon>
        <taxon>Magnoliopsida</taxon>
        <taxon>eudicotyledons</taxon>
        <taxon>Gunneridae</taxon>
        <taxon>Pentapetalae</taxon>
        <taxon>rosids</taxon>
        <taxon>fabids</taxon>
        <taxon>Malpighiales</taxon>
        <taxon>Rhizophoraceae</taxon>
        <taxon>Rhizophora</taxon>
    </lineage>
</organism>
<reference evidence="1" key="1">
    <citation type="submission" date="2018-02" db="EMBL/GenBank/DDBJ databases">
        <title>Rhizophora mucronata_Transcriptome.</title>
        <authorList>
            <person name="Meera S.P."/>
            <person name="Sreeshan A."/>
            <person name="Augustine A."/>
        </authorList>
    </citation>
    <scope>NUCLEOTIDE SEQUENCE</scope>
    <source>
        <tissue evidence="1">Leaf</tissue>
    </source>
</reference>